<proteinExistence type="predicted"/>
<accession>A0A9N9AKN2</accession>
<protein>
    <submittedName>
        <fullName evidence="1">2717_t:CDS:1</fullName>
    </submittedName>
</protein>
<comment type="caution">
    <text evidence="1">The sequence shown here is derived from an EMBL/GenBank/DDBJ whole genome shotgun (WGS) entry which is preliminary data.</text>
</comment>
<evidence type="ECO:0000313" key="2">
    <source>
        <dbReference type="Proteomes" id="UP000789739"/>
    </source>
</evidence>
<evidence type="ECO:0000313" key="1">
    <source>
        <dbReference type="EMBL" id="CAG8534025.1"/>
    </source>
</evidence>
<dbReference type="EMBL" id="CAJVPI010000428">
    <property type="protein sequence ID" value="CAG8534025.1"/>
    <property type="molecule type" value="Genomic_DNA"/>
</dbReference>
<reference evidence="1" key="1">
    <citation type="submission" date="2021-06" db="EMBL/GenBank/DDBJ databases">
        <authorList>
            <person name="Kallberg Y."/>
            <person name="Tangrot J."/>
            <person name="Rosling A."/>
        </authorList>
    </citation>
    <scope>NUCLEOTIDE SEQUENCE</scope>
    <source>
        <strain evidence="1">BR232B</strain>
    </source>
</reference>
<feature type="non-terminal residue" evidence="1">
    <location>
        <position position="46"/>
    </location>
</feature>
<gene>
    <name evidence="1" type="ORF">PBRASI_LOCUS4252</name>
</gene>
<keyword evidence="2" id="KW-1185">Reference proteome</keyword>
<sequence>MPQFVQTDKNLKISDIHVLLRGSDESNMILLIGPNIGGREVNLTET</sequence>
<organism evidence="1 2">
    <name type="scientific">Paraglomus brasilianum</name>
    <dbReference type="NCBI Taxonomy" id="144538"/>
    <lineage>
        <taxon>Eukaryota</taxon>
        <taxon>Fungi</taxon>
        <taxon>Fungi incertae sedis</taxon>
        <taxon>Mucoromycota</taxon>
        <taxon>Glomeromycotina</taxon>
        <taxon>Glomeromycetes</taxon>
        <taxon>Paraglomerales</taxon>
        <taxon>Paraglomeraceae</taxon>
        <taxon>Paraglomus</taxon>
    </lineage>
</organism>
<name>A0A9N9AKN2_9GLOM</name>
<dbReference type="Proteomes" id="UP000789739">
    <property type="component" value="Unassembled WGS sequence"/>
</dbReference>
<dbReference type="AlphaFoldDB" id="A0A9N9AKN2"/>